<proteinExistence type="predicted"/>
<dbReference type="AlphaFoldDB" id="A0A6G1IHT9"/>
<organism evidence="1 2">
    <name type="scientific">Lentithecium fluviatile CBS 122367</name>
    <dbReference type="NCBI Taxonomy" id="1168545"/>
    <lineage>
        <taxon>Eukaryota</taxon>
        <taxon>Fungi</taxon>
        <taxon>Dikarya</taxon>
        <taxon>Ascomycota</taxon>
        <taxon>Pezizomycotina</taxon>
        <taxon>Dothideomycetes</taxon>
        <taxon>Pleosporomycetidae</taxon>
        <taxon>Pleosporales</taxon>
        <taxon>Massarineae</taxon>
        <taxon>Lentitheciaceae</taxon>
        <taxon>Lentithecium</taxon>
    </lineage>
</organism>
<dbReference type="Pfam" id="PF14388">
    <property type="entry name" value="DUF4419"/>
    <property type="match status" value="1"/>
</dbReference>
<sequence>MHSSFKNHAFNVNPTTATSKIIPYGNGFVDGLLRAFQQDLHLVIRPDDVWLAITTQFSFYVNQRAEKLRSTFVSHQGQKTLSLEFLEPPEAYEVPSIARKFTCLMQEHLKDGEIRDWLIPDFTTTTDNDVAVGSMVMMATMKKYFSYECMTMCGFPSVTLLGEKADWEKILARIDLLDKYGDECARWAELLRPVLRRFVDMFREPEAEDMKAFWDKACHVEYHYGSGRNHTYTGWLTAFMMWSAEGRVLGKDWERREDVYVLDGQRYPEVEKCKVPIGVVEVPVVIKDLSRRVKIDTTIVAGSVGVSVVRKGDEGVKGEDVMQPVAGWWMFEDGRSALED</sequence>
<gene>
    <name evidence="1" type="ORF">K458DRAFT_319247</name>
</gene>
<dbReference type="PANTHER" id="PTHR31252">
    <property type="entry name" value="DUF4419 DOMAIN-CONTAINING PROTEIN"/>
    <property type="match status" value="1"/>
</dbReference>
<dbReference type="InterPro" id="IPR025533">
    <property type="entry name" value="DUF4419"/>
</dbReference>
<dbReference type="EMBL" id="MU005620">
    <property type="protein sequence ID" value="KAF2677695.1"/>
    <property type="molecule type" value="Genomic_DNA"/>
</dbReference>
<name>A0A6G1IHT9_9PLEO</name>
<dbReference type="OrthoDB" id="9978173at2759"/>
<accession>A0A6G1IHT9</accession>
<evidence type="ECO:0008006" key="3">
    <source>
        <dbReference type="Google" id="ProtNLM"/>
    </source>
</evidence>
<dbReference type="PANTHER" id="PTHR31252:SF11">
    <property type="entry name" value="DUF4419 DOMAIN-CONTAINING PROTEIN"/>
    <property type="match status" value="1"/>
</dbReference>
<evidence type="ECO:0000313" key="2">
    <source>
        <dbReference type="Proteomes" id="UP000799291"/>
    </source>
</evidence>
<keyword evidence="2" id="KW-1185">Reference proteome</keyword>
<protein>
    <recommendedName>
        <fullName evidence="3">DUF4419 domain-containing protein</fullName>
    </recommendedName>
</protein>
<evidence type="ECO:0000313" key="1">
    <source>
        <dbReference type="EMBL" id="KAF2677695.1"/>
    </source>
</evidence>
<dbReference type="Proteomes" id="UP000799291">
    <property type="component" value="Unassembled WGS sequence"/>
</dbReference>
<reference evidence="1" key="1">
    <citation type="journal article" date="2020" name="Stud. Mycol.">
        <title>101 Dothideomycetes genomes: a test case for predicting lifestyles and emergence of pathogens.</title>
        <authorList>
            <person name="Haridas S."/>
            <person name="Albert R."/>
            <person name="Binder M."/>
            <person name="Bloem J."/>
            <person name="Labutti K."/>
            <person name="Salamov A."/>
            <person name="Andreopoulos B."/>
            <person name="Baker S."/>
            <person name="Barry K."/>
            <person name="Bills G."/>
            <person name="Bluhm B."/>
            <person name="Cannon C."/>
            <person name="Castanera R."/>
            <person name="Culley D."/>
            <person name="Daum C."/>
            <person name="Ezra D."/>
            <person name="Gonzalez J."/>
            <person name="Henrissat B."/>
            <person name="Kuo A."/>
            <person name="Liang C."/>
            <person name="Lipzen A."/>
            <person name="Lutzoni F."/>
            <person name="Magnuson J."/>
            <person name="Mondo S."/>
            <person name="Nolan M."/>
            <person name="Ohm R."/>
            <person name="Pangilinan J."/>
            <person name="Park H.-J."/>
            <person name="Ramirez L."/>
            <person name="Alfaro M."/>
            <person name="Sun H."/>
            <person name="Tritt A."/>
            <person name="Yoshinaga Y."/>
            <person name="Zwiers L.-H."/>
            <person name="Turgeon B."/>
            <person name="Goodwin S."/>
            <person name="Spatafora J."/>
            <person name="Crous P."/>
            <person name="Grigoriev I."/>
        </authorList>
    </citation>
    <scope>NUCLEOTIDE SEQUENCE</scope>
    <source>
        <strain evidence="1">CBS 122367</strain>
    </source>
</reference>